<dbReference type="STRING" id="72664.V4MC09"/>
<gene>
    <name evidence="2" type="ORF">EUTSA_v10019636mg</name>
</gene>
<reference evidence="2 3" key="1">
    <citation type="journal article" date="2013" name="Front. Plant Sci.">
        <title>The Reference Genome of the Halophytic Plant Eutrema salsugineum.</title>
        <authorList>
            <person name="Yang R."/>
            <person name="Jarvis D.E."/>
            <person name="Chen H."/>
            <person name="Beilstein M.A."/>
            <person name="Grimwood J."/>
            <person name="Jenkins J."/>
            <person name="Shu S."/>
            <person name="Prochnik S."/>
            <person name="Xin M."/>
            <person name="Ma C."/>
            <person name="Schmutz J."/>
            <person name="Wing R.A."/>
            <person name="Mitchell-Olds T."/>
            <person name="Schumaker K.S."/>
            <person name="Wang X."/>
        </authorList>
    </citation>
    <scope>NUCLEOTIDE SEQUENCE [LARGE SCALE GENOMIC DNA]</scope>
</reference>
<dbReference type="KEGG" id="eus:EUTSA_v10019636mg"/>
<keyword evidence="3" id="KW-1185">Reference proteome</keyword>
<dbReference type="AlphaFoldDB" id="V4MC09"/>
<evidence type="ECO:0000313" key="3">
    <source>
        <dbReference type="Proteomes" id="UP000030689"/>
    </source>
</evidence>
<sequence length="136" mass="14983">FAICHTDAAWNSQSETAGLCWTFLESRSFQPEHSETALHVASPLMAEALAIRSAMFHAKSLFFNKVSVNSDSQQIIKAIPTRSPPSEIYGVISDILLCSSEFQVTIFKFIPRAANVKADSFSKQALWTNCGPEISI</sequence>
<dbReference type="PANTHER" id="PTHR34146">
    <property type="entry name" value="POLYNUCLEOTIDYL TRANSFERASE, RIBONUCLEASE H-LIKE SUPERFAMILY PROTEIN-RELATED"/>
    <property type="match status" value="1"/>
</dbReference>
<dbReference type="GO" id="GO:0003676">
    <property type="term" value="F:nucleic acid binding"/>
    <property type="evidence" value="ECO:0007669"/>
    <property type="project" value="InterPro"/>
</dbReference>
<dbReference type="PANTHER" id="PTHR34146:SF11">
    <property type="entry name" value="RIBONUCLEASE H-LIKE SUPERFAMILY PROTEIN"/>
    <property type="match status" value="1"/>
</dbReference>
<dbReference type="SUPFAM" id="SSF53098">
    <property type="entry name" value="Ribonuclease H-like"/>
    <property type="match status" value="1"/>
</dbReference>
<protein>
    <recommendedName>
        <fullName evidence="1">RNase H type-1 domain-containing protein</fullName>
    </recommendedName>
</protein>
<accession>V4MC09</accession>
<organism evidence="2 3">
    <name type="scientific">Eutrema salsugineum</name>
    <name type="common">Saltwater cress</name>
    <name type="synonym">Sisymbrium salsugineum</name>
    <dbReference type="NCBI Taxonomy" id="72664"/>
    <lineage>
        <taxon>Eukaryota</taxon>
        <taxon>Viridiplantae</taxon>
        <taxon>Streptophyta</taxon>
        <taxon>Embryophyta</taxon>
        <taxon>Tracheophyta</taxon>
        <taxon>Spermatophyta</taxon>
        <taxon>Magnoliopsida</taxon>
        <taxon>eudicotyledons</taxon>
        <taxon>Gunneridae</taxon>
        <taxon>Pentapetalae</taxon>
        <taxon>rosids</taxon>
        <taxon>malvids</taxon>
        <taxon>Brassicales</taxon>
        <taxon>Brassicaceae</taxon>
        <taxon>Eutremeae</taxon>
        <taxon>Eutrema</taxon>
    </lineage>
</organism>
<dbReference type="GO" id="GO:0004523">
    <property type="term" value="F:RNA-DNA hybrid ribonuclease activity"/>
    <property type="evidence" value="ECO:0007669"/>
    <property type="project" value="InterPro"/>
</dbReference>
<dbReference type="InterPro" id="IPR012337">
    <property type="entry name" value="RNaseH-like_sf"/>
</dbReference>
<dbReference type="EMBL" id="KI517953">
    <property type="protein sequence ID" value="ESQ28746.1"/>
    <property type="molecule type" value="Genomic_DNA"/>
</dbReference>
<dbReference type="Pfam" id="PF13456">
    <property type="entry name" value="RVT_3"/>
    <property type="match status" value="1"/>
</dbReference>
<name>V4MC09_EUTSA</name>
<dbReference type="InterPro" id="IPR036397">
    <property type="entry name" value="RNaseH_sf"/>
</dbReference>
<dbReference type="InterPro" id="IPR002156">
    <property type="entry name" value="RNaseH_domain"/>
</dbReference>
<proteinExistence type="predicted"/>
<evidence type="ECO:0000313" key="2">
    <source>
        <dbReference type="EMBL" id="ESQ28746.1"/>
    </source>
</evidence>
<dbReference type="InterPro" id="IPR044730">
    <property type="entry name" value="RNase_H-like_dom_plant"/>
</dbReference>
<dbReference type="Gramene" id="ESQ28746">
    <property type="protein sequence ID" value="ESQ28746"/>
    <property type="gene ID" value="EUTSA_v10019636mg"/>
</dbReference>
<dbReference type="OMA" id="THRCNTD"/>
<dbReference type="CDD" id="cd06222">
    <property type="entry name" value="RNase_H_like"/>
    <property type="match status" value="1"/>
</dbReference>
<dbReference type="eggNOG" id="KOG1075">
    <property type="taxonomic scope" value="Eukaryota"/>
</dbReference>
<dbReference type="Proteomes" id="UP000030689">
    <property type="component" value="Unassembled WGS sequence"/>
</dbReference>
<feature type="non-terminal residue" evidence="2">
    <location>
        <position position="1"/>
    </location>
</feature>
<dbReference type="Gene3D" id="3.30.420.10">
    <property type="entry name" value="Ribonuclease H-like superfamily/Ribonuclease H"/>
    <property type="match status" value="1"/>
</dbReference>
<feature type="domain" description="RNase H type-1" evidence="1">
    <location>
        <begin position="6"/>
        <end position="125"/>
    </location>
</feature>
<evidence type="ECO:0000259" key="1">
    <source>
        <dbReference type="Pfam" id="PF13456"/>
    </source>
</evidence>